<feature type="non-terminal residue" evidence="2">
    <location>
        <position position="120"/>
    </location>
</feature>
<organism evidence="2 3">
    <name type="scientific">Dendrothele bispora (strain CBS 962.96)</name>
    <dbReference type="NCBI Taxonomy" id="1314807"/>
    <lineage>
        <taxon>Eukaryota</taxon>
        <taxon>Fungi</taxon>
        <taxon>Dikarya</taxon>
        <taxon>Basidiomycota</taxon>
        <taxon>Agaricomycotina</taxon>
        <taxon>Agaricomycetes</taxon>
        <taxon>Agaricomycetidae</taxon>
        <taxon>Agaricales</taxon>
        <taxon>Agaricales incertae sedis</taxon>
        <taxon>Dendrothele</taxon>
    </lineage>
</organism>
<gene>
    <name evidence="2" type="ORF">K435DRAFT_618435</name>
</gene>
<keyword evidence="3" id="KW-1185">Reference proteome</keyword>
<name>A0A4S8M8Y7_DENBC</name>
<accession>A0A4S8M8Y7</accession>
<evidence type="ECO:0000313" key="3">
    <source>
        <dbReference type="Proteomes" id="UP000297245"/>
    </source>
</evidence>
<feature type="non-terminal residue" evidence="2">
    <location>
        <position position="1"/>
    </location>
</feature>
<reference evidence="2 3" key="1">
    <citation type="journal article" date="2019" name="Nat. Ecol. Evol.">
        <title>Megaphylogeny resolves global patterns of mushroom evolution.</title>
        <authorList>
            <person name="Varga T."/>
            <person name="Krizsan K."/>
            <person name="Foldi C."/>
            <person name="Dima B."/>
            <person name="Sanchez-Garcia M."/>
            <person name="Sanchez-Ramirez S."/>
            <person name="Szollosi G.J."/>
            <person name="Szarkandi J.G."/>
            <person name="Papp V."/>
            <person name="Albert L."/>
            <person name="Andreopoulos W."/>
            <person name="Angelini C."/>
            <person name="Antonin V."/>
            <person name="Barry K.W."/>
            <person name="Bougher N.L."/>
            <person name="Buchanan P."/>
            <person name="Buyck B."/>
            <person name="Bense V."/>
            <person name="Catcheside P."/>
            <person name="Chovatia M."/>
            <person name="Cooper J."/>
            <person name="Damon W."/>
            <person name="Desjardin D."/>
            <person name="Finy P."/>
            <person name="Geml J."/>
            <person name="Haridas S."/>
            <person name="Hughes K."/>
            <person name="Justo A."/>
            <person name="Karasinski D."/>
            <person name="Kautmanova I."/>
            <person name="Kiss B."/>
            <person name="Kocsube S."/>
            <person name="Kotiranta H."/>
            <person name="LaButti K.M."/>
            <person name="Lechner B.E."/>
            <person name="Liimatainen K."/>
            <person name="Lipzen A."/>
            <person name="Lukacs Z."/>
            <person name="Mihaltcheva S."/>
            <person name="Morgado L.N."/>
            <person name="Niskanen T."/>
            <person name="Noordeloos M.E."/>
            <person name="Ohm R.A."/>
            <person name="Ortiz-Santana B."/>
            <person name="Ovrebo C."/>
            <person name="Racz N."/>
            <person name="Riley R."/>
            <person name="Savchenko A."/>
            <person name="Shiryaev A."/>
            <person name="Soop K."/>
            <person name="Spirin V."/>
            <person name="Szebenyi C."/>
            <person name="Tomsovsky M."/>
            <person name="Tulloss R.E."/>
            <person name="Uehling J."/>
            <person name="Grigoriev I.V."/>
            <person name="Vagvolgyi C."/>
            <person name="Papp T."/>
            <person name="Martin F.M."/>
            <person name="Miettinen O."/>
            <person name="Hibbett D.S."/>
            <person name="Nagy L.G."/>
        </authorList>
    </citation>
    <scope>NUCLEOTIDE SEQUENCE [LARGE SCALE GENOMIC DNA]</scope>
    <source>
        <strain evidence="2 3">CBS 962.96</strain>
    </source>
</reference>
<dbReference type="AlphaFoldDB" id="A0A4S8M8Y7"/>
<proteinExistence type="predicted"/>
<dbReference type="OrthoDB" id="3365698at2759"/>
<sequence length="120" mass="13522">LRSGWIPSDSDVSQTEHAIAEWSSNLAKYDAEIETLEGMLEELRSKKGEIQRYLDERRSFSSPIRKLPVEILGEIFATSCSDNGLLITVFPEGKISAPTLALSHVCFLWRKIILSTPSLW</sequence>
<dbReference type="Proteomes" id="UP000297245">
    <property type="component" value="Unassembled WGS sequence"/>
</dbReference>
<protein>
    <submittedName>
        <fullName evidence="2">Uncharacterized protein</fullName>
    </submittedName>
</protein>
<feature type="coiled-coil region" evidence="1">
    <location>
        <begin position="19"/>
        <end position="56"/>
    </location>
</feature>
<evidence type="ECO:0000313" key="2">
    <source>
        <dbReference type="EMBL" id="THU98842.1"/>
    </source>
</evidence>
<dbReference type="EMBL" id="ML179129">
    <property type="protein sequence ID" value="THU98842.1"/>
    <property type="molecule type" value="Genomic_DNA"/>
</dbReference>
<evidence type="ECO:0000256" key="1">
    <source>
        <dbReference type="SAM" id="Coils"/>
    </source>
</evidence>
<keyword evidence="1" id="KW-0175">Coiled coil</keyword>